<proteinExistence type="predicted"/>
<protein>
    <submittedName>
        <fullName evidence="1">Uncharacterized protein</fullName>
    </submittedName>
</protein>
<dbReference type="EMBL" id="BIFR01000001">
    <property type="protein sequence ID" value="GCE12511.1"/>
    <property type="molecule type" value="Genomic_DNA"/>
</dbReference>
<keyword evidence="2" id="KW-1185">Reference proteome</keyword>
<comment type="caution">
    <text evidence="1">The sequence shown here is derived from an EMBL/GenBank/DDBJ whole genome shotgun (WGS) entry which is preliminary data.</text>
</comment>
<gene>
    <name evidence="1" type="ORF">KTT_23700</name>
</gene>
<dbReference type="Proteomes" id="UP000287352">
    <property type="component" value="Unassembled WGS sequence"/>
</dbReference>
<sequence>MSSFLVGFEAVLSMNECIDDPRVISSTTSVVLASRCLQLTGFPVRLKVQHKIIDRAKQLK</sequence>
<evidence type="ECO:0000313" key="2">
    <source>
        <dbReference type="Proteomes" id="UP000287352"/>
    </source>
</evidence>
<name>A0A402A0H9_9CHLR</name>
<organism evidence="1 2">
    <name type="scientific">Tengunoibacter tsumagoiensis</name>
    <dbReference type="NCBI Taxonomy" id="2014871"/>
    <lineage>
        <taxon>Bacteria</taxon>
        <taxon>Bacillati</taxon>
        <taxon>Chloroflexota</taxon>
        <taxon>Ktedonobacteria</taxon>
        <taxon>Ktedonobacterales</taxon>
        <taxon>Dictyobacteraceae</taxon>
        <taxon>Tengunoibacter</taxon>
    </lineage>
</organism>
<reference evidence="2" key="1">
    <citation type="submission" date="2018-12" db="EMBL/GenBank/DDBJ databases">
        <title>Tengunoibacter tsumagoiensis gen. nov., sp. nov., Dictyobacter kobayashii sp. nov., D. alpinus sp. nov., and D. joshuensis sp. nov. and description of Dictyobacteraceae fam. nov. within the order Ktedonobacterales isolated from Tengu-no-mugimeshi.</title>
        <authorList>
            <person name="Wang C.M."/>
            <person name="Zheng Y."/>
            <person name="Sakai Y."/>
            <person name="Toyoda A."/>
            <person name="Minakuchi Y."/>
            <person name="Abe K."/>
            <person name="Yokota A."/>
            <person name="Yabe S."/>
        </authorList>
    </citation>
    <scope>NUCLEOTIDE SEQUENCE [LARGE SCALE GENOMIC DNA]</scope>
    <source>
        <strain evidence="2">Uno3</strain>
    </source>
</reference>
<accession>A0A402A0H9</accession>
<evidence type="ECO:0000313" key="1">
    <source>
        <dbReference type="EMBL" id="GCE12511.1"/>
    </source>
</evidence>
<dbReference type="AlphaFoldDB" id="A0A402A0H9"/>